<dbReference type="EMBL" id="MFGA01000002">
    <property type="protein sequence ID" value="OGF21614.1"/>
    <property type="molecule type" value="Genomic_DNA"/>
</dbReference>
<reference evidence="7 8" key="1">
    <citation type="journal article" date="2016" name="Nat. Commun.">
        <title>Thousands of microbial genomes shed light on interconnected biogeochemical processes in an aquifer system.</title>
        <authorList>
            <person name="Anantharaman K."/>
            <person name="Brown C.T."/>
            <person name="Hug L.A."/>
            <person name="Sharon I."/>
            <person name="Castelle C.J."/>
            <person name="Probst A.J."/>
            <person name="Thomas B.C."/>
            <person name="Singh A."/>
            <person name="Wilkins M.J."/>
            <person name="Karaoz U."/>
            <person name="Brodie E.L."/>
            <person name="Williams K.H."/>
            <person name="Hubbard S.S."/>
            <person name="Banfield J.F."/>
        </authorList>
    </citation>
    <scope>NUCLEOTIDE SEQUENCE [LARGE SCALE GENOMIC DNA]</scope>
</reference>
<dbReference type="PANTHER" id="PTHR36541">
    <property type="entry name" value="SUPEROXIDE REDUCTASE-RELATED"/>
    <property type="match status" value="1"/>
</dbReference>
<protein>
    <recommendedName>
        <fullName evidence="6">Desulfoferrodoxin ferrous iron-binding domain-containing protein</fullName>
    </recommendedName>
</protein>
<dbReference type="CDD" id="cd00524">
    <property type="entry name" value="SORL"/>
    <property type="match status" value="1"/>
</dbReference>
<dbReference type="InterPro" id="IPR051233">
    <property type="entry name" value="Desulfoferrodoxin_SOR"/>
</dbReference>
<comment type="similarity">
    <text evidence="1">Belongs to the desulfoferrodoxin family.</text>
</comment>
<evidence type="ECO:0000256" key="4">
    <source>
        <dbReference type="ARBA" id="ARBA00022982"/>
    </source>
</evidence>
<accession>A0A1F5S4J1</accession>
<evidence type="ECO:0000313" key="8">
    <source>
        <dbReference type="Proteomes" id="UP000177407"/>
    </source>
</evidence>
<evidence type="ECO:0000256" key="1">
    <source>
        <dbReference type="ARBA" id="ARBA00005941"/>
    </source>
</evidence>
<dbReference type="GO" id="GO:0016491">
    <property type="term" value="F:oxidoreductase activity"/>
    <property type="evidence" value="ECO:0007669"/>
    <property type="project" value="InterPro"/>
</dbReference>
<name>A0A1F5S4J1_9BACT</name>
<feature type="domain" description="Desulfoferrodoxin ferrous iron-binding" evidence="6">
    <location>
        <begin position="14"/>
        <end position="100"/>
    </location>
</feature>
<dbReference type="Proteomes" id="UP000177407">
    <property type="component" value="Unassembled WGS sequence"/>
</dbReference>
<dbReference type="NCBIfam" id="TIGR00332">
    <property type="entry name" value="neela_ferrous"/>
    <property type="match status" value="1"/>
</dbReference>
<dbReference type="Pfam" id="PF01880">
    <property type="entry name" value="Desulfoferrodox"/>
    <property type="match status" value="1"/>
</dbReference>
<evidence type="ECO:0000256" key="3">
    <source>
        <dbReference type="ARBA" id="ARBA00022723"/>
    </source>
</evidence>
<proteinExistence type="inferred from homology"/>
<evidence type="ECO:0000259" key="6">
    <source>
        <dbReference type="Pfam" id="PF01880"/>
    </source>
</evidence>
<dbReference type="AlphaFoldDB" id="A0A1F5S4J1"/>
<comment type="caution">
    <text evidence="7">The sequence shown here is derived from an EMBL/GenBank/DDBJ whole genome shotgun (WGS) entry which is preliminary data.</text>
</comment>
<evidence type="ECO:0000313" key="7">
    <source>
        <dbReference type="EMBL" id="OGF21614.1"/>
    </source>
</evidence>
<evidence type="ECO:0000256" key="2">
    <source>
        <dbReference type="ARBA" id="ARBA00022448"/>
    </source>
</evidence>
<evidence type="ECO:0000256" key="5">
    <source>
        <dbReference type="ARBA" id="ARBA00023004"/>
    </source>
</evidence>
<dbReference type="InterPro" id="IPR036073">
    <property type="entry name" value="Desulfoferrodoxin_Fe-bd_dom_sf"/>
</dbReference>
<sequence length="101" mass="11595">MEPQKMKDIFNPNDLEKKHTPVIERLGGDKVLVRVGIIPHVMEEAHYIESIELYCNKALIEKKGLKSGMPAEAEFTVVELKEEDVLMARETCNLHGYWESI</sequence>
<dbReference type="GO" id="GO:0005506">
    <property type="term" value="F:iron ion binding"/>
    <property type="evidence" value="ECO:0007669"/>
    <property type="project" value="InterPro"/>
</dbReference>
<dbReference type="Gene3D" id="2.60.40.730">
    <property type="entry name" value="SOR catalytic domain"/>
    <property type="match status" value="1"/>
</dbReference>
<keyword evidence="3" id="KW-0479">Metal-binding</keyword>
<dbReference type="PANTHER" id="PTHR36541:SF1">
    <property type="entry name" value="SUPEROXIDE REDUCTASE-RELATED"/>
    <property type="match status" value="1"/>
</dbReference>
<keyword evidence="5" id="KW-0408">Iron</keyword>
<keyword evidence="2" id="KW-0813">Transport</keyword>
<dbReference type="SUPFAM" id="SSF49367">
    <property type="entry name" value="Superoxide reductase-like"/>
    <property type="match status" value="1"/>
</dbReference>
<organism evidence="7 8">
    <name type="scientific">Candidatus Falkowbacteria bacterium RIFOXYA2_FULL_38_12</name>
    <dbReference type="NCBI Taxonomy" id="1797993"/>
    <lineage>
        <taxon>Bacteria</taxon>
        <taxon>Candidatus Falkowiibacteriota</taxon>
    </lineage>
</organism>
<keyword evidence="4" id="KW-0249">Electron transport</keyword>
<dbReference type="InterPro" id="IPR002742">
    <property type="entry name" value="Desulfoferrodoxin_Fe-bd_dom"/>
</dbReference>
<gene>
    <name evidence="7" type="ORF">A2257_02320</name>
</gene>